<gene>
    <name evidence="1" type="ORF">GCM10017161_42270</name>
</gene>
<dbReference type="AlphaFoldDB" id="A0A919BT64"/>
<proteinExistence type="predicted"/>
<keyword evidence="2" id="KW-1185">Reference proteome</keyword>
<protein>
    <recommendedName>
        <fullName evidence="3">NERD domain-containing protein</fullName>
    </recommendedName>
</protein>
<evidence type="ECO:0000313" key="1">
    <source>
        <dbReference type="EMBL" id="GHG08007.1"/>
    </source>
</evidence>
<reference evidence="1" key="1">
    <citation type="journal article" date="2014" name="Int. J. Syst. Evol. Microbiol.">
        <title>Complete genome sequence of Corynebacterium casei LMG S-19264T (=DSM 44701T), isolated from a smear-ripened cheese.</title>
        <authorList>
            <consortium name="US DOE Joint Genome Institute (JGI-PGF)"/>
            <person name="Walter F."/>
            <person name="Albersmeier A."/>
            <person name="Kalinowski J."/>
            <person name="Ruckert C."/>
        </authorList>
    </citation>
    <scope>NUCLEOTIDE SEQUENCE</scope>
    <source>
        <strain evidence="1">KCTC 42731</strain>
    </source>
</reference>
<dbReference type="EMBL" id="BNCK01000016">
    <property type="protein sequence ID" value="GHG08007.1"/>
    <property type="molecule type" value="Genomic_DNA"/>
</dbReference>
<sequence length="501" mass="56585">MNNLVHKYLKKHGPALSSEITEYLVNTLKLTPDAARQRVSRAGGDVLRLDLSFPRRAKFLFLKEQSGSNLYWVRLELALLSTNSAYGFAITALSERGGVMPRHHFEIACGAPIKQKKHLAAEVVLNKLKSANLLKEIHVEGIGPCIYLGLHVNHIETLIPAMKARLFTEELVLRGVKSWMRKLGFISYDKVSVRSLEKNPTVSTTAWDLAGPSYLSPLVTFPNNSSKPNPGFVVCDILLNHEVSESGIAPYLQKLNALRCLKNVGKQLCFFFAHSFSDAAFKKLKSQGISPATTSAVFDNETARGLRELTDILSEVAIRSIEPEKIDIIFNSLGKIEGAASRLRGALFEYIIAETMRAEYSHPVELNRLCQTPKGIKEADVICSNHREVRFIEGKGYGFNKQVSGDDVKYWLSEQIPIFRAFALAHPDWRDRDLVFEFWTSSMFEEEAITKLNIAQQNTKQYKIVYRDYRDVSRKIRDSKNKALIKTFGDHFVNHPLNNIN</sequence>
<dbReference type="RefSeq" id="WP_189774899.1">
    <property type="nucleotide sequence ID" value="NZ_BNCK01000016.1"/>
</dbReference>
<evidence type="ECO:0000313" key="2">
    <source>
        <dbReference type="Proteomes" id="UP000623842"/>
    </source>
</evidence>
<comment type="caution">
    <text evidence="1">The sequence shown here is derived from an EMBL/GenBank/DDBJ whole genome shotgun (WGS) entry which is preliminary data.</text>
</comment>
<organism evidence="1 2">
    <name type="scientific">Thalassotalea marina</name>
    <dbReference type="NCBI Taxonomy" id="1673741"/>
    <lineage>
        <taxon>Bacteria</taxon>
        <taxon>Pseudomonadati</taxon>
        <taxon>Pseudomonadota</taxon>
        <taxon>Gammaproteobacteria</taxon>
        <taxon>Alteromonadales</taxon>
        <taxon>Colwelliaceae</taxon>
        <taxon>Thalassotalea</taxon>
    </lineage>
</organism>
<evidence type="ECO:0008006" key="3">
    <source>
        <dbReference type="Google" id="ProtNLM"/>
    </source>
</evidence>
<accession>A0A919BT64</accession>
<dbReference type="Proteomes" id="UP000623842">
    <property type="component" value="Unassembled WGS sequence"/>
</dbReference>
<name>A0A919BT64_9GAMM</name>
<reference evidence="1" key="2">
    <citation type="submission" date="2020-09" db="EMBL/GenBank/DDBJ databases">
        <authorList>
            <person name="Sun Q."/>
            <person name="Kim S."/>
        </authorList>
    </citation>
    <scope>NUCLEOTIDE SEQUENCE</scope>
    <source>
        <strain evidence="1">KCTC 42731</strain>
    </source>
</reference>